<organism evidence="1 2">
    <name type="scientific">Candidatus Schekmanbacteria bacterium RBG_13_48_7</name>
    <dbReference type="NCBI Taxonomy" id="1817878"/>
    <lineage>
        <taxon>Bacteria</taxon>
        <taxon>Candidatus Schekmaniibacteriota</taxon>
    </lineage>
</organism>
<comment type="caution">
    <text evidence="1">The sequence shown here is derived from an EMBL/GenBank/DDBJ whole genome shotgun (WGS) entry which is preliminary data.</text>
</comment>
<dbReference type="AlphaFoldDB" id="A0A1F7RUF9"/>
<evidence type="ECO:0000313" key="2">
    <source>
        <dbReference type="Proteomes" id="UP000179266"/>
    </source>
</evidence>
<reference evidence="1 2" key="1">
    <citation type="journal article" date="2016" name="Nat. Commun.">
        <title>Thousands of microbial genomes shed light on interconnected biogeochemical processes in an aquifer system.</title>
        <authorList>
            <person name="Anantharaman K."/>
            <person name="Brown C.T."/>
            <person name="Hug L.A."/>
            <person name="Sharon I."/>
            <person name="Castelle C.J."/>
            <person name="Probst A.J."/>
            <person name="Thomas B.C."/>
            <person name="Singh A."/>
            <person name="Wilkins M.J."/>
            <person name="Karaoz U."/>
            <person name="Brodie E.L."/>
            <person name="Williams K.H."/>
            <person name="Hubbard S.S."/>
            <person name="Banfield J.F."/>
        </authorList>
    </citation>
    <scope>NUCLEOTIDE SEQUENCE [LARGE SCALE GENOMIC DNA]</scope>
</reference>
<name>A0A1F7RUF9_9BACT</name>
<gene>
    <name evidence="1" type="ORF">A2161_21325</name>
</gene>
<accession>A0A1F7RUF9</accession>
<evidence type="ECO:0000313" key="1">
    <source>
        <dbReference type="EMBL" id="OGL45206.1"/>
    </source>
</evidence>
<dbReference type="Proteomes" id="UP000179266">
    <property type="component" value="Unassembled WGS sequence"/>
</dbReference>
<protein>
    <submittedName>
        <fullName evidence="1">Uncharacterized protein</fullName>
    </submittedName>
</protein>
<dbReference type="EMBL" id="MGDD01000190">
    <property type="protein sequence ID" value="OGL45206.1"/>
    <property type="molecule type" value="Genomic_DNA"/>
</dbReference>
<sequence length="260" mass="29667">MRKVTVTFDSNVWENIVDETKRSKYEIYICLYESIKTGTIEPFFFEGIATLESIPKNDRKDYIKHYRATISFQVNANKPHITKGSDAPEITDYLHQQIPKAIKLGFRFITFPRVGAPRLNIEESYFASDKIYPLQDRLDRTCECARFVESLGAGKFKLHNRLDGSASIGIIRQTAEDVSLTEKQYAKHVGEWVDGDALSAHYGYGLDYFCTNDKARGAGTTSVFSPNNLQKLRIKFGIEVVSPQELLNLLERKHNVNENV</sequence>
<proteinExistence type="predicted"/>